<protein>
    <submittedName>
        <fullName evidence="1">Uncharacterized protein</fullName>
    </submittedName>
</protein>
<dbReference type="STRING" id="1136941.ACH46_20480"/>
<organism evidence="1 2">
    <name type="scientific">Gordonia phthalatica</name>
    <dbReference type="NCBI Taxonomy" id="1136941"/>
    <lineage>
        <taxon>Bacteria</taxon>
        <taxon>Bacillati</taxon>
        <taxon>Actinomycetota</taxon>
        <taxon>Actinomycetes</taxon>
        <taxon>Mycobacteriales</taxon>
        <taxon>Gordoniaceae</taxon>
        <taxon>Gordonia</taxon>
    </lineage>
</organism>
<evidence type="ECO:0000313" key="2">
    <source>
        <dbReference type="Proteomes" id="UP000063789"/>
    </source>
</evidence>
<dbReference type="Proteomes" id="UP000063789">
    <property type="component" value="Chromosome"/>
</dbReference>
<accession>A0A0N9NFE1</accession>
<dbReference type="KEGG" id="goq:ACH46_20480"/>
<dbReference type="RefSeq" id="WP_062394701.1">
    <property type="nucleotide sequence ID" value="NZ_CP011853.1"/>
</dbReference>
<reference evidence="1 2" key="2">
    <citation type="journal article" date="2017" name="Int. J. Syst. Evol. Microbiol.">
        <title>Gordonia phthalatica sp. nov., a di-n-butyl phthalate-degrading bacterium isolated from activated sludge.</title>
        <authorList>
            <person name="Jin D."/>
            <person name="Kong X."/>
            <person name="Jia M."/>
            <person name="Yu X."/>
            <person name="Wang X."/>
            <person name="Zhuang X."/>
            <person name="Deng Y."/>
            <person name="Bai Z."/>
        </authorList>
    </citation>
    <scope>NUCLEOTIDE SEQUENCE [LARGE SCALE GENOMIC DNA]</scope>
    <source>
        <strain evidence="1 2">QH-11</strain>
    </source>
</reference>
<dbReference type="PATRIC" id="fig|1136941.3.peg.4196"/>
<evidence type="ECO:0000313" key="1">
    <source>
        <dbReference type="EMBL" id="ALG86433.1"/>
    </source>
</evidence>
<proteinExistence type="predicted"/>
<dbReference type="EMBL" id="CP011853">
    <property type="protein sequence ID" value="ALG86433.1"/>
    <property type="molecule type" value="Genomic_DNA"/>
</dbReference>
<gene>
    <name evidence="1" type="ORF">ACH46_20480</name>
</gene>
<sequence length="224" mass="23769">MSQPWQNEVPQTLVVGEDDAEEYLGRLGITIDLVRLAVERGEGRAMEASGPEYPRTAAGLSRWIETVGTLRRGLVGDGWQLEDAENRPICANAERTILVGVLGGTAATGDPDSELGPKAQRRKGPATDAALHGQLVLYVRADLVGSPVGVTLSDPPPSGAWFVVYHRGETGVQVEVSYPRGSTDGQIDGWVVRILLPRFTPDAVDVSPQDVGGGDVGFDVTLAS</sequence>
<reference evidence="2" key="1">
    <citation type="submission" date="2015-06" db="EMBL/GenBank/DDBJ databases">
        <title>Complete genome sequence and metabolic analysis of phthalate degradation pathway in Gordonia sp. QH-11.</title>
        <authorList>
            <person name="Jin D."/>
            <person name="Kong X."/>
            <person name="Bai Z."/>
        </authorList>
    </citation>
    <scope>NUCLEOTIDE SEQUENCE [LARGE SCALE GENOMIC DNA]</scope>
    <source>
        <strain evidence="2">QH-11</strain>
    </source>
</reference>
<dbReference type="OrthoDB" id="3422162at2"/>
<name>A0A0N9NFE1_9ACTN</name>
<keyword evidence="2" id="KW-1185">Reference proteome</keyword>
<dbReference type="AlphaFoldDB" id="A0A0N9NFE1"/>